<evidence type="ECO:0000313" key="2">
    <source>
        <dbReference type="EMBL" id="OMO66132.1"/>
    </source>
</evidence>
<keyword evidence="3" id="KW-1185">Reference proteome</keyword>
<comment type="caution">
    <text evidence="2">The sequence shown here is derived from an EMBL/GenBank/DDBJ whole genome shotgun (WGS) entry which is preliminary data.</text>
</comment>
<proteinExistence type="predicted"/>
<dbReference type="AlphaFoldDB" id="A0A1R3H727"/>
<accession>A0A1R3H727</accession>
<protein>
    <submittedName>
        <fullName evidence="2">Transcription factor TT2</fullName>
    </submittedName>
</protein>
<reference evidence="3" key="1">
    <citation type="submission" date="2013-09" db="EMBL/GenBank/DDBJ databases">
        <title>Corchorus olitorius genome sequencing.</title>
        <authorList>
            <person name="Alam M."/>
            <person name="Haque M.S."/>
            <person name="Islam M.S."/>
            <person name="Emdad E.M."/>
            <person name="Islam M.M."/>
            <person name="Ahmed B."/>
            <person name="Halim A."/>
            <person name="Hossen Q.M.M."/>
            <person name="Hossain M.Z."/>
            <person name="Ahmed R."/>
            <person name="Khan M.M."/>
            <person name="Islam R."/>
            <person name="Rashid M.M."/>
            <person name="Khan S.A."/>
            <person name="Rahman M.S."/>
            <person name="Alam M."/>
            <person name="Yahiya A.S."/>
            <person name="Khan M.S."/>
            <person name="Azam M.S."/>
            <person name="Haque T."/>
            <person name="Lashkar M.Z.H."/>
            <person name="Akhand A.I."/>
            <person name="Morshed G."/>
            <person name="Roy S."/>
            <person name="Uddin K.S."/>
            <person name="Rabeya T."/>
            <person name="Hossain A.S."/>
            <person name="Chowdhury A."/>
            <person name="Snigdha A.R."/>
            <person name="Mortoza M.S."/>
            <person name="Matin S.A."/>
            <person name="Hoque S.M.E."/>
            <person name="Islam M.K."/>
            <person name="Roy D.K."/>
            <person name="Haider R."/>
            <person name="Moosa M.M."/>
            <person name="Elias S.M."/>
            <person name="Hasan A.M."/>
            <person name="Jahan S."/>
            <person name="Shafiuddin M."/>
            <person name="Mahmood N."/>
            <person name="Shommy N.S."/>
        </authorList>
    </citation>
    <scope>NUCLEOTIDE SEQUENCE [LARGE SCALE GENOMIC DNA]</scope>
    <source>
        <strain evidence="3">cv. O-4</strain>
    </source>
</reference>
<evidence type="ECO:0000313" key="3">
    <source>
        <dbReference type="Proteomes" id="UP000187203"/>
    </source>
</evidence>
<gene>
    <name evidence="2" type="ORF">COLO4_30762</name>
</gene>
<dbReference type="EMBL" id="AWUE01020783">
    <property type="protein sequence ID" value="OMO66132.1"/>
    <property type="molecule type" value="Genomic_DNA"/>
</dbReference>
<organism evidence="2 3">
    <name type="scientific">Corchorus olitorius</name>
    <dbReference type="NCBI Taxonomy" id="93759"/>
    <lineage>
        <taxon>Eukaryota</taxon>
        <taxon>Viridiplantae</taxon>
        <taxon>Streptophyta</taxon>
        <taxon>Embryophyta</taxon>
        <taxon>Tracheophyta</taxon>
        <taxon>Spermatophyta</taxon>
        <taxon>Magnoliopsida</taxon>
        <taxon>eudicotyledons</taxon>
        <taxon>Gunneridae</taxon>
        <taxon>Pentapetalae</taxon>
        <taxon>rosids</taxon>
        <taxon>malvids</taxon>
        <taxon>Malvales</taxon>
        <taxon>Malvaceae</taxon>
        <taxon>Grewioideae</taxon>
        <taxon>Apeibeae</taxon>
        <taxon>Corchorus</taxon>
    </lineage>
</organism>
<dbReference type="Proteomes" id="UP000187203">
    <property type="component" value="Unassembled WGS sequence"/>
</dbReference>
<feature type="region of interest" description="Disordered" evidence="1">
    <location>
        <begin position="1"/>
        <end position="20"/>
    </location>
</feature>
<sequence>MTKLPDETKSSENVHDKEDIIDPSNFMTDLVLDENFLSEFLNSEFSQQQLHGDHHHSYSNYTEITSSPNSDQSLFFSTDMMQDYHADFTSMASLMDSEFDWAN</sequence>
<name>A0A1R3H727_9ROSI</name>
<evidence type="ECO:0000256" key="1">
    <source>
        <dbReference type="SAM" id="MobiDB-lite"/>
    </source>
</evidence>